<sequence length="82" mass="9072">MLEERDRRALADIEQRLAAEDPDFVRRMQGDRPIPLIPFLCLAGFLALPFVATFLGPTAALILADVVGVAVVALLAYRHLRD</sequence>
<dbReference type="RefSeq" id="WP_043524877.1">
    <property type="nucleotide sequence ID" value="NZ_BAABKU010000012.1"/>
</dbReference>
<proteinExistence type="predicted"/>
<accession>A0A0A6ULC3</accession>
<feature type="transmembrane region" description="Helical" evidence="1">
    <location>
        <begin position="58"/>
        <end position="77"/>
    </location>
</feature>
<gene>
    <name evidence="2" type="ORF">MB27_14040</name>
</gene>
<dbReference type="STRING" id="1869.MB27_14040"/>
<name>A0A0A6ULC3_ACTUT</name>
<keyword evidence="3" id="KW-1185">Reference proteome</keyword>
<evidence type="ECO:0000256" key="1">
    <source>
        <dbReference type="SAM" id="Phobius"/>
    </source>
</evidence>
<dbReference type="Proteomes" id="UP000054537">
    <property type="component" value="Unassembled WGS sequence"/>
</dbReference>
<evidence type="ECO:0000313" key="3">
    <source>
        <dbReference type="Proteomes" id="UP000054537"/>
    </source>
</evidence>
<dbReference type="EMBL" id="JRTT01000014">
    <property type="protein sequence ID" value="KHD76925.1"/>
    <property type="molecule type" value="Genomic_DNA"/>
</dbReference>
<keyword evidence="1" id="KW-1133">Transmembrane helix</keyword>
<feature type="transmembrane region" description="Helical" evidence="1">
    <location>
        <begin position="34"/>
        <end position="52"/>
    </location>
</feature>
<organism evidence="2 3">
    <name type="scientific">Actinoplanes utahensis</name>
    <dbReference type="NCBI Taxonomy" id="1869"/>
    <lineage>
        <taxon>Bacteria</taxon>
        <taxon>Bacillati</taxon>
        <taxon>Actinomycetota</taxon>
        <taxon>Actinomycetes</taxon>
        <taxon>Micromonosporales</taxon>
        <taxon>Micromonosporaceae</taxon>
        <taxon>Actinoplanes</taxon>
    </lineage>
</organism>
<reference evidence="2 3" key="1">
    <citation type="submission" date="2014-10" db="EMBL/GenBank/DDBJ databases">
        <title>Draft genome sequence of Actinoplanes utahensis NRRL 12052.</title>
        <authorList>
            <person name="Velasco-Bucheli B."/>
            <person name="del Cerro C."/>
            <person name="Hormigo D."/>
            <person name="Garcia J.L."/>
            <person name="Acebal C."/>
            <person name="Arroyo M."/>
            <person name="de la Mata I."/>
        </authorList>
    </citation>
    <scope>NUCLEOTIDE SEQUENCE [LARGE SCALE GENOMIC DNA]</scope>
    <source>
        <strain evidence="2 3">NRRL 12052</strain>
    </source>
</reference>
<evidence type="ECO:0000313" key="2">
    <source>
        <dbReference type="EMBL" id="KHD76925.1"/>
    </source>
</evidence>
<dbReference type="AlphaFoldDB" id="A0A0A6ULC3"/>
<keyword evidence="1" id="KW-0472">Membrane</keyword>
<dbReference type="Pfam" id="PF11239">
    <property type="entry name" value="DUF3040"/>
    <property type="match status" value="1"/>
</dbReference>
<comment type="caution">
    <text evidence="2">The sequence shown here is derived from an EMBL/GenBank/DDBJ whole genome shotgun (WGS) entry which is preliminary data.</text>
</comment>
<dbReference type="OrthoDB" id="3298695at2"/>
<dbReference type="InterPro" id="IPR021401">
    <property type="entry name" value="DUF3040"/>
</dbReference>
<keyword evidence="1" id="KW-0812">Transmembrane</keyword>
<protein>
    <submittedName>
        <fullName evidence="2">Uncharacterized protein</fullName>
    </submittedName>
</protein>